<dbReference type="OrthoDB" id="5503950at2"/>
<comment type="caution">
    <text evidence="5">The sequence shown here is derived from an EMBL/GenBank/DDBJ whole genome shotgun (WGS) entry which is preliminary data.</text>
</comment>
<dbReference type="PANTHER" id="PTHR37981">
    <property type="entry name" value="LIPASE 2"/>
    <property type="match status" value="1"/>
</dbReference>
<sequence>MRTRTGLGLAALASCAALLAAVTVGRDGDGNVASSLFKPPNGPYVALGDSYTAGPKIPDQTGKPAGCDRSDRNYPALVSDGLGLAAADFRDVSCSGATIGDLLAPQSTDRGVNPAQLSAVSSATRLVTVGIGGNDIDFSSLITSCVKAGVRYQLENRIGDRQADDALCRARHVSAGTDEVEAKIKAAGGRLSGVLSDIERRAPKARVYVIGYPAILPAKGTDCAGRMGLAPGDVTFLRQKEQQLNAMLRDKAESAGAGYVDTYTPSAGRDACADRDVRWVEPLMPAVPAAPVHPNERGMAQAVLRTVRVSG</sequence>
<feature type="active site" evidence="1">
    <location>
        <position position="293"/>
    </location>
</feature>
<dbReference type="GO" id="GO:0004806">
    <property type="term" value="F:triacylglycerol lipase activity"/>
    <property type="evidence" value="ECO:0007669"/>
    <property type="project" value="TreeGrafter"/>
</dbReference>
<organism evidence="5 6">
    <name type="scientific">Streptomyces sporangiiformans</name>
    <dbReference type="NCBI Taxonomy" id="2315329"/>
    <lineage>
        <taxon>Bacteria</taxon>
        <taxon>Bacillati</taxon>
        <taxon>Actinomycetota</taxon>
        <taxon>Actinomycetes</taxon>
        <taxon>Kitasatosporales</taxon>
        <taxon>Streptomycetaceae</taxon>
        <taxon>Streptomyces</taxon>
    </lineage>
</organism>
<evidence type="ECO:0000259" key="4">
    <source>
        <dbReference type="Pfam" id="PF13472"/>
    </source>
</evidence>
<dbReference type="PANTHER" id="PTHR37981:SF1">
    <property type="entry name" value="SGNH HYDROLASE-TYPE ESTERASE DOMAIN-CONTAINING PROTEIN"/>
    <property type="match status" value="1"/>
</dbReference>
<keyword evidence="3" id="KW-0732">Signal</keyword>
<feature type="domain" description="SGNH hydrolase-type esterase" evidence="4">
    <location>
        <begin position="46"/>
        <end position="300"/>
    </location>
</feature>
<dbReference type="Gene3D" id="3.40.50.1110">
    <property type="entry name" value="SGNH hydrolase"/>
    <property type="match status" value="1"/>
</dbReference>
<dbReference type="InterPro" id="IPR013830">
    <property type="entry name" value="SGNH_hydro"/>
</dbReference>
<keyword evidence="5" id="KW-0378">Hydrolase</keyword>
<feature type="signal peptide" evidence="3">
    <location>
        <begin position="1"/>
        <end position="20"/>
    </location>
</feature>
<dbReference type="EMBL" id="VCHX02000050">
    <property type="protein sequence ID" value="TPQ23319.1"/>
    <property type="molecule type" value="Genomic_DNA"/>
</dbReference>
<name>A0A505DPZ5_9ACTN</name>
<keyword evidence="2" id="KW-1015">Disulfide bond</keyword>
<feature type="chain" id="PRO_5039322418" evidence="3">
    <location>
        <begin position="21"/>
        <end position="311"/>
    </location>
</feature>
<evidence type="ECO:0000256" key="2">
    <source>
        <dbReference type="PIRSR" id="PIRSR637460-2"/>
    </source>
</evidence>
<evidence type="ECO:0000313" key="5">
    <source>
        <dbReference type="EMBL" id="TPQ23319.1"/>
    </source>
</evidence>
<dbReference type="Pfam" id="PF13472">
    <property type="entry name" value="Lipase_GDSL_2"/>
    <property type="match status" value="1"/>
</dbReference>
<protein>
    <submittedName>
        <fullName evidence="5">SGNH/GDSL hydrolase family protein</fullName>
    </submittedName>
</protein>
<dbReference type="RefSeq" id="WP_119099123.1">
    <property type="nucleotide sequence ID" value="NZ_QXMJ01000050.1"/>
</dbReference>
<proteinExistence type="predicted"/>
<evidence type="ECO:0000313" key="6">
    <source>
        <dbReference type="Proteomes" id="UP000317378"/>
    </source>
</evidence>
<dbReference type="GO" id="GO:0019433">
    <property type="term" value="P:triglyceride catabolic process"/>
    <property type="evidence" value="ECO:0007669"/>
    <property type="project" value="TreeGrafter"/>
</dbReference>
<evidence type="ECO:0000256" key="1">
    <source>
        <dbReference type="PIRSR" id="PIRSR637460-1"/>
    </source>
</evidence>
<dbReference type="Proteomes" id="UP000317378">
    <property type="component" value="Unassembled WGS sequence"/>
</dbReference>
<accession>A0A505DPZ5</accession>
<evidence type="ECO:0000256" key="3">
    <source>
        <dbReference type="SAM" id="SignalP"/>
    </source>
</evidence>
<dbReference type="PROSITE" id="PS51257">
    <property type="entry name" value="PROKAR_LIPOPROTEIN"/>
    <property type="match status" value="1"/>
</dbReference>
<feature type="disulfide bond" evidence="2">
    <location>
        <begin position="67"/>
        <end position="94"/>
    </location>
</feature>
<dbReference type="CDD" id="cd01823">
    <property type="entry name" value="SEST_like"/>
    <property type="match status" value="1"/>
</dbReference>
<feature type="active site" description="Nucleophile" evidence="1">
    <location>
        <position position="50"/>
    </location>
</feature>
<keyword evidence="6" id="KW-1185">Reference proteome</keyword>
<reference evidence="5 6" key="1">
    <citation type="submission" date="2019-06" db="EMBL/GenBank/DDBJ databases">
        <title>Streptomyces sporangiiformans sp. nov., a novel actinomycete isolated from soil in Mount Song.</title>
        <authorList>
            <person name="Han L."/>
        </authorList>
    </citation>
    <scope>NUCLEOTIDE SEQUENCE [LARGE SCALE GENOMIC DNA]</scope>
    <source>
        <strain evidence="5 6">NEAU-SSA 1</strain>
    </source>
</reference>
<dbReference type="InterPro" id="IPR036514">
    <property type="entry name" value="SGNH_hydro_sf"/>
</dbReference>
<gene>
    <name evidence="5" type="ORF">FGD71_004815</name>
</gene>
<feature type="disulfide bond" evidence="2">
    <location>
        <begin position="223"/>
        <end position="272"/>
    </location>
</feature>
<feature type="disulfide bond" evidence="2">
    <location>
        <begin position="145"/>
        <end position="168"/>
    </location>
</feature>
<dbReference type="SUPFAM" id="SSF52266">
    <property type="entry name" value="SGNH hydrolase"/>
    <property type="match status" value="1"/>
</dbReference>
<dbReference type="AlphaFoldDB" id="A0A505DPZ5"/>
<dbReference type="InterPro" id="IPR037460">
    <property type="entry name" value="SEST-like"/>
</dbReference>